<dbReference type="InterPro" id="IPR051280">
    <property type="entry name" value="Cl-channel/antiporter"/>
</dbReference>
<feature type="transmembrane region" description="Helical" evidence="12">
    <location>
        <begin position="85"/>
        <end position="110"/>
    </location>
</feature>
<dbReference type="InterPro" id="IPR046342">
    <property type="entry name" value="CBS_dom_sf"/>
</dbReference>
<keyword evidence="6 12" id="KW-1133">Transmembrane helix</keyword>
<dbReference type="InParanoid" id="E1ZHF8"/>
<dbReference type="GeneID" id="17354303"/>
<evidence type="ECO:0000256" key="13">
    <source>
        <dbReference type="SAM" id="MobiDB-lite"/>
    </source>
</evidence>
<dbReference type="OrthoDB" id="428525at2759"/>
<evidence type="ECO:0000256" key="9">
    <source>
        <dbReference type="ARBA" id="ARBA00023136"/>
    </source>
</evidence>
<feature type="transmembrane region" description="Helical" evidence="12">
    <location>
        <begin position="525"/>
        <end position="550"/>
    </location>
</feature>
<keyword evidence="4 12" id="KW-0812">Transmembrane</keyword>
<dbReference type="Proteomes" id="UP000008141">
    <property type="component" value="Unassembled WGS sequence"/>
</dbReference>
<evidence type="ECO:0000313" key="16">
    <source>
        <dbReference type="Proteomes" id="UP000008141"/>
    </source>
</evidence>
<reference evidence="15 16" key="1">
    <citation type="journal article" date="2010" name="Plant Cell">
        <title>The Chlorella variabilis NC64A genome reveals adaptation to photosymbiosis, coevolution with viruses, and cryptic sex.</title>
        <authorList>
            <person name="Blanc G."/>
            <person name="Duncan G."/>
            <person name="Agarkova I."/>
            <person name="Borodovsky M."/>
            <person name="Gurnon J."/>
            <person name="Kuo A."/>
            <person name="Lindquist E."/>
            <person name="Lucas S."/>
            <person name="Pangilinan J."/>
            <person name="Polle J."/>
            <person name="Salamov A."/>
            <person name="Terry A."/>
            <person name="Yamada T."/>
            <person name="Dunigan D.D."/>
            <person name="Grigoriev I.V."/>
            <person name="Claverie J.M."/>
            <person name="Van Etten J.L."/>
        </authorList>
    </citation>
    <scope>NUCLEOTIDE SEQUENCE [LARGE SCALE GENOMIC DNA]</scope>
    <source>
        <strain evidence="15 16">NC64A</strain>
    </source>
</reference>
<comment type="similarity">
    <text evidence="2 12">Belongs to the chloride channel (TC 2.A.49) family.</text>
</comment>
<feature type="transmembrane region" description="Helical" evidence="12">
    <location>
        <begin position="378"/>
        <end position="399"/>
    </location>
</feature>
<keyword evidence="8 11" id="KW-0129">CBS domain</keyword>
<evidence type="ECO:0000256" key="6">
    <source>
        <dbReference type="ARBA" id="ARBA00022989"/>
    </source>
</evidence>
<evidence type="ECO:0000256" key="1">
    <source>
        <dbReference type="ARBA" id="ARBA00004141"/>
    </source>
</evidence>
<keyword evidence="5" id="KW-0677">Repeat</keyword>
<evidence type="ECO:0000256" key="4">
    <source>
        <dbReference type="ARBA" id="ARBA00022692"/>
    </source>
</evidence>
<feature type="domain" description="CBS" evidence="14">
    <location>
        <begin position="795"/>
        <end position="853"/>
    </location>
</feature>
<keyword evidence="7 12" id="KW-0406">Ion transport</keyword>
<keyword evidence="3 12" id="KW-0813">Transport</keyword>
<protein>
    <recommendedName>
        <fullName evidence="12">Chloride channel protein</fullName>
    </recommendedName>
</protein>
<feature type="transmembrane region" description="Helical" evidence="12">
    <location>
        <begin position="464"/>
        <end position="484"/>
    </location>
</feature>
<dbReference type="PROSITE" id="PS51371">
    <property type="entry name" value="CBS"/>
    <property type="match status" value="1"/>
</dbReference>
<feature type="region of interest" description="Disordered" evidence="13">
    <location>
        <begin position="1"/>
        <end position="31"/>
    </location>
</feature>
<dbReference type="Pfam" id="PF00571">
    <property type="entry name" value="CBS"/>
    <property type="match status" value="1"/>
</dbReference>
<evidence type="ECO:0000256" key="12">
    <source>
        <dbReference type="RuleBase" id="RU361221"/>
    </source>
</evidence>
<evidence type="ECO:0000256" key="7">
    <source>
        <dbReference type="ARBA" id="ARBA00023065"/>
    </source>
</evidence>
<dbReference type="PANTHER" id="PTHR11689">
    <property type="entry name" value="CHLORIDE CHANNEL PROTEIN CLC FAMILY MEMBER"/>
    <property type="match status" value="1"/>
</dbReference>
<dbReference type="SUPFAM" id="SSF81340">
    <property type="entry name" value="Clc chloride channel"/>
    <property type="match status" value="1"/>
</dbReference>
<comment type="subcellular location">
    <subcellularLocation>
        <location evidence="1 12">Membrane</location>
        <topology evidence="1 12">Multi-pass membrane protein</topology>
    </subcellularLocation>
</comment>
<feature type="transmembrane region" description="Helical" evidence="12">
    <location>
        <begin position="172"/>
        <end position="194"/>
    </location>
</feature>
<evidence type="ECO:0000313" key="15">
    <source>
        <dbReference type="EMBL" id="EFN55116.1"/>
    </source>
</evidence>
<dbReference type="KEGG" id="cvr:CHLNCDRAFT_135046"/>
<evidence type="ECO:0000256" key="2">
    <source>
        <dbReference type="ARBA" id="ARBA00009476"/>
    </source>
</evidence>
<dbReference type="CDD" id="cd04591">
    <property type="entry name" value="CBS_pair_voltage-gated_CLC_euk_bac"/>
    <property type="match status" value="1"/>
</dbReference>
<keyword evidence="10 12" id="KW-0868">Chloride</keyword>
<evidence type="ECO:0000259" key="14">
    <source>
        <dbReference type="PROSITE" id="PS51371"/>
    </source>
</evidence>
<feature type="region of interest" description="Disordered" evidence="13">
    <location>
        <begin position="916"/>
        <end position="984"/>
    </location>
</feature>
<feature type="transmembrane region" description="Helical" evidence="12">
    <location>
        <begin position="491"/>
        <end position="513"/>
    </location>
</feature>
<keyword evidence="9 12" id="KW-0472">Membrane</keyword>
<evidence type="ECO:0000256" key="3">
    <source>
        <dbReference type="ARBA" id="ARBA00022448"/>
    </source>
</evidence>
<dbReference type="SUPFAM" id="SSF54631">
    <property type="entry name" value="CBS-domain pair"/>
    <property type="match status" value="1"/>
</dbReference>
<dbReference type="InterPro" id="IPR000644">
    <property type="entry name" value="CBS_dom"/>
</dbReference>
<evidence type="ECO:0000256" key="5">
    <source>
        <dbReference type="ARBA" id="ARBA00022737"/>
    </source>
</evidence>
<dbReference type="EMBL" id="GL433846">
    <property type="protein sequence ID" value="EFN55116.1"/>
    <property type="molecule type" value="Genomic_DNA"/>
</dbReference>
<name>E1ZHF8_CHLVA</name>
<dbReference type="AlphaFoldDB" id="E1ZHF8"/>
<feature type="transmembrane region" description="Helical" evidence="12">
    <location>
        <begin position="131"/>
        <end position="160"/>
    </location>
</feature>
<gene>
    <name evidence="15" type="ORF">CHLNCDRAFT_135046</name>
</gene>
<keyword evidence="16" id="KW-1185">Reference proteome</keyword>
<sequence length="984" mass="102238">MAAPGRLPALQEPLLGPDATPGPANLRSRAAAAPRLAARRRAASHGAVESLDYETVVSALYIQKQAQPGERRHLYGYSGSTLTKLIATFLSGILIGLTATALQALVDLVCTHRNRLLDALRRGGGVPLHGALAALQGLPLVFGAMLAISLSAVLASTLAVHCWAPRASGGGVALVMALLNGNAIAGLLSVKVYVAKLLGTAASRLAGLALGVEGPMIHLGSAVASLVCHGEHVLYRRLNLHRRAAGGKLEQAAAALGMAPSAAEDFLFSNSDHRELVSAGAAAGLAAAFGAPIGGVLFALEEATSVWSRKLAWRCFLSQSGMLSFRGINPLTNLEWLIQMPLLVFVSACGGLLGSAFNIGKRRVLFWRRGHPGISWRLLEGAAVAAITAAALTGLPAAVGTCLDIPEQWDAADCMQYGCPDGQYNDLATGLLSSSVWTIRTLLSMGSDAEPVNNRLCSLATPCYYTVPSLAVLVVAYLALFLAASNLIVPGGLFMPCILIGSAFGVLLGLLGLEVLPSWWDVQPGVYAVVCATAMLGAVFRSSISLVVIVIEGTKGIDLLFGVILATIISNLVAHHLHPDGLYEAELDTKDGSCYYLRQEPPHALRSQTAESVMASPVVGLAPVERVSTVLAVLRSTTHNGFPVLVAGKQQHLLPPDGAAGAGRSFGRMQGFVLRSQLLVLLRHGAFCDERGRYLSHLARHNAAAFEEALGNEMQGAAQAGLGAYRSAAAAGPSCLGLLGPATSLGIGGGSFPSLDASRGAAAMPESAVLDSAADAVAAELEGGRTALLNLAPFMNLAPTTVRPHTPADRVHHLFLALSLRHLCVVDWQSRCLGIITRKDLDHAAGSGWWRATDIAPSPHQLPPGGADSGYEAEGGSPQAGWAGSFVRSLGVPPRRVIEALQQRFSMSPQARSLLQADAPPGEAGGTPPRPPLPGGRTAAGTADGADGGSLLRHSVSEPARVWDRLSQAAADGDSPQPGDVERQ</sequence>
<dbReference type="OMA" id="RMSMAIC"/>
<dbReference type="Pfam" id="PF00654">
    <property type="entry name" value="Voltage_CLC"/>
    <property type="match status" value="1"/>
</dbReference>
<dbReference type="Gene3D" id="3.10.580.10">
    <property type="entry name" value="CBS-domain"/>
    <property type="match status" value="1"/>
</dbReference>
<dbReference type="PANTHER" id="PTHR11689:SF161">
    <property type="entry name" value="CHLORIDE CHANNEL PROTEIN"/>
    <property type="match status" value="1"/>
</dbReference>
<dbReference type="SMART" id="SM00116">
    <property type="entry name" value="CBS"/>
    <property type="match status" value="2"/>
</dbReference>
<dbReference type="GO" id="GO:0005254">
    <property type="term" value="F:chloride channel activity"/>
    <property type="evidence" value="ECO:0007669"/>
    <property type="project" value="UniProtKB-UniRule"/>
</dbReference>
<feature type="region of interest" description="Disordered" evidence="13">
    <location>
        <begin position="852"/>
        <end position="877"/>
    </location>
</feature>
<feature type="compositionally biased region" description="Low complexity" evidence="13">
    <location>
        <begin position="935"/>
        <end position="945"/>
    </location>
</feature>
<dbReference type="InterPro" id="IPR014743">
    <property type="entry name" value="Cl-channel_core"/>
</dbReference>
<evidence type="ECO:0000256" key="10">
    <source>
        <dbReference type="ARBA" id="ARBA00023214"/>
    </source>
</evidence>
<accession>E1ZHF8</accession>
<feature type="transmembrane region" description="Helical" evidence="12">
    <location>
        <begin position="557"/>
        <end position="577"/>
    </location>
</feature>
<dbReference type="GO" id="GO:0016020">
    <property type="term" value="C:membrane"/>
    <property type="evidence" value="ECO:0007669"/>
    <property type="project" value="UniProtKB-SubCell"/>
</dbReference>
<dbReference type="RefSeq" id="XP_005847218.1">
    <property type="nucleotide sequence ID" value="XM_005847156.1"/>
</dbReference>
<dbReference type="eggNOG" id="KOG0474">
    <property type="taxonomic scope" value="Eukaryota"/>
</dbReference>
<dbReference type="Gene3D" id="1.10.3080.10">
    <property type="entry name" value="Clc chloride channel"/>
    <property type="match status" value="1"/>
</dbReference>
<proteinExistence type="inferred from homology"/>
<feature type="transmembrane region" description="Helical" evidence="12">
    <location>
        <begin position="276"/>
        <end position="300"/>
    </location>
</feature>
<dbReference type="InterPro" id="IPR001807">
    <property type="entry name" value="ClC"/>
</dbReference>
<feature type="transmembrane region" description="Helical" evidence="12">
    <location>
        <begin position="336"/>
        <end position="357"/>
    </location>
</feature>
<evidence type="ECO:0000256" key="8">
    <source>
        <dbReference type="ARBA" id="ARBA00023122"/>
    </source>
</evidence>
<evidence type="ECO:0000256" key="11">
    <source>
        <dbReference type="PROSITE-ProRule" id="PRU00703"/>
    </source>
</evidence>
<organism evidence="16">
    <name type="scientific">Chlorella variabilis</name>
    <name type="common">Green alga</name>
    <dbReference type="NCBI Taxonomy" id="554065"/>
    <lineage>
        <taxon>Eukaryota</taxon>
        <taxon>Viridiplantae</taxon>
        <taxon>Chlorophyta</taxon>
        <taxon>core chlorophytes</taxon>
        <taxon>Trebouxiophyceae</taxon>
        <taxon>Chlorellales</taxon>
        <taxon>Chlorellaceae</taxon>
        <taxon>Chlorella clade</taxon>
        <taxon>Chlorella</taxon>
    </lineage>
</organism>
<dbReference type="PRINTS" id="PR00762">
    <property type="entry name" value="CLCHANNEL"/>
</dbReference>